<name>A0A913XZT8_EXADI</name>
<reference evidence="2" key="1">
    <citation type="submission" date="2022-11" db="UniProtKB">
        <authorList>
            <consortium name="EnsemblMetazoa"/>
        </authorList>
    </citation>
    <scope>IDENTIFICATION</scope>
</reference>
<dbReference type="PANTHER" id="PTHR24024">
    <property type="entry name" value="PULMONARY SURFACTANT-ASSOCIATED PROTEIN A"/>
    <property type="match status" value="1"/>
</dbReference>
<dbReference type="InterPro" id="IPR051077">
    <property type="entry name" value="Ca-dependent_lectin"/>
</dbReference>
<dbReference type="EnsemblMetazoa" id="XM_021056710.2">
    <property type="protein sequence ID" value="XP_020912369.2"/>
    <property type="gene ID" value="LOC110250111"/>
</dbReference>
<dbReference type="GO" id="GO:0005615">
    <property type="term" value="C:extracellular space"/>
    <property type="evidence" value="ECO:0007669"/>
    <property type="project" value="TreeGrafter"/>
</dbReference>
<feature type="region of interest" description="Disordered" evidence="1">
    <location>
        <begin position="38"/>
        <end position="125"/>
    </location>
</feature>
<protein>
    <recommendedName>
        <fullName evidence="4">Short-chain collagen C4</fullName>
    </recommendedName>
</protein>
<dbReference type="PANTHER" id="PTHR24024:SF18">
    <property type="entry name" value="SHORT-CHAIN COLLAGEN C4-LIKE"/>
    <property type="match status" value="1"/>
</dbReference>
<dbReference type="OMA" id="GHYTHEQ"/>
<keyword evidence="3" id="KW-1185">Reference proteome</keyword>
<evidence type="ECO:0008006" key="4">
    <source>
        <dbReference type="Google" id="ProtNLM"/>
    </source>
</evidence>
<organism evidence="2 3">
    <name type="scientific">Exaiptasia diaphana</name>
    <name type="common">Tropical sea anemone</name>
    <name type="synonym">Aiptasia pulchella</name>
    <dbReference type="NCBI Taxonomy" id="2652724"/>
    <lineage>
        <taxon>Eukaryota</taxon>
        <taxon>Metazoa</taxon>
        <taxon>Cnidaria</taxon>
        <taxon>Anthozoa</taxon>
        <taxon>Hexacorallia</taxon>
        <taxon>Actiniaria</taxon>
        <taxon>Aiptasiidae</taxon>
        <taxon>Exaiptasia</taxon>
    </lineage>
</organism>
<evidence type="ECO:0000313" key="2">
    <source>
        <dbReference type="EnsemblMetazoa" id="XP_020912369.2"/>
    </source>
</evidence>
<dbReference type="OrthoDB" id="6086925at2759"/>
<dbReference type="Proteomes" id="UP000887567">
    <property type="component" value="Unplaced"/>
</dbReference>
<evidence type="ECO:0000313" key="3">
    <source>
        <dbReference type="Proteomes" id="UP000887567"/>
    </source>
</evidence>
<proteinExistence type="predicted"/>
<dbReference type="GeneID" id="110250111"/>
<dbReference type="RefSeq" id="XP_020912369.2">
    <property type="nucleotide sequence ID" value="XM_021056710.2"/>
</dbReference>
<evidence type="ECO:0000256" key="1">
    <source>
        <dbReference type="SAM" id="MobiDB-lite"/>
    </source>
</evidence>
<accession>A0A913XZT8</accession>
<sequence length="302" mass="32480">MFWGPHECKDISVEKRSQINPDVAKILSDYAKRIKDLESKQGWCKDGAPGVPGLPGKPGKDGRDGLPGKDGVGLPGSAGPRGRDGRDGQHGAPGPKGSAGSQGPRGDHGIRGPPGPKSGGVQYIRWGRSTCPSDAKLVYKGRVGGEHYSHTGGGSNYVCLTENPKYASYTNTLEKVSAFMFGAEYELSSGHANPFNKQNLHNHDVPCAVCFVPNRNTKLMIPATYDCPAGWSKEYWGYLMTEYYNHQSQKGFICVDQDPEPVKGSVHNHNGAVLYGVQGRCGSLPCLPYVEGRELTCAVCTK</sequence>
<dbReference type="KEGG" id="epa:110250111"/>
<dbReference type="AlphaFoldDB" id="A0A913XZT8"/>
<feature type="compositionally biased region" description="Basic and acidic residues" evidence="1">
    <location>
        <begin position="58"/>
        <end position="67"/>
    </location>
</feature>